<gene>
    <name evidence="2" type="ORF">SAMN05192546_106118</name>
</gene>
<dbReference type="EMBL" id="FNPV01000006">
    <property type="protein sequence ID" value="SDY98406.1"/>
    <property type="molecule type" value="Genomic_DNA"/>
</dbReference>
<dbReference type="InterPro" id="IPR027417">
    <property type="entry name" value="P-loop_NTPase"/>
</dbReference>
<reference evidence="2 3" key="1">
    <citation type="submission" date="2016-10" db="EMBL/GenBank/DDBJ databases">
        <authorList>
            <person name="de Groot N.N."/>
        </authorList>
    </citation>
    <scope>NUCLEOTIDE SEQUENCE [LARGE SCALE GENOMIC DNA]</scope>
    <source>
        <strain evidence="2 3">APO</strain>
    </source>
</reference>
<accession>A0A1H3PB96</accession>
<dbReference type="Pfam" id="PF02223">
    <property type="entry name" value="Thymidylate_kin"/>
    <property type="match status" value="1"/>
</dbReference>
<dbReference type="GO" id="GO:0016301">
    <property type="term" value="F:kinase activity"/>
    <property type="evidence" value="ECO:0007669"/>
    <property type="project" value="UniProtKB-KW"/>
</dbReference>
<evidence type="ECO:0000313" key="2">
    <source>
        <dbReference type="EMBL" id="SDY98406.1"/>
    </source>
</evidence>
<keyword evidence="3" id="KW-1185">Reference proteome</keyword>
<name>A0A1H3PB96_9FIRM</name>
<feature type="domain" description="Thymidylate kinase-like" evidence="1">
    <location>
        <begin position="11"/>
        <end position="167"/>
    </location>
</feature>
<dbReference type="AlphaFoldDB" id="A0A1H3PB96"/>
<dbReference type="STRING" id="159292.SAMN05192546_106118"/>
<keyword evidence="2" id="KW-0418">Kinase</keyword>
<keyword evidence="2" id="KW-0808">Transferase</keyword>
<dbReference type="Proteomes" id="UP000199230">
    <property type="component" value="Unassembled WGS sequence"/>
</dbReference>
<protein>
    <submittedName>
        <fullName evidence="2">Thymidylate kinase</fullName>
    </submittedName>
</protein>
<evidence type="ECO:0000259" key="1">
    <source>
        <dbReference type="Pfam" id="PF02223"/>
    </source>
</evidence>
<organism evidence="2 3">
    <name type="scientific">Tindallia californiensis</name>
    <dbReference type="NCBI Taxonomy" id="159292"/>
    <lineage>
        <taxon>Bacteria</taxon>
        <taxon>Bacillati</taxon>
        <taxon>Bacillota</taxon>
        <taxon>Clostridia</taxon>
        <taxon>Peptostreptococcales</taxon>
        <taxon>Tindalliaceae</taxon>
        <taxon>Tindallia</taxon>
    </lineage>
</organism>
<dbReference type="RefSeq" id="WP_093313849.1">
    <property type="nucleotide sequence ID" value="NZ_FNPV01000006.1"/>
</dbReference>
<sequence>MQKVIRVEIAGGAGSGKTTMVQMVKEELEKKDASVIINYRENTNSILGRGKRIGRIMLNMIKDIKVSKGLFAIAILCLKKAYKANVVERAFSAYAINFYRYHNMQIQLQDQASFYQLKKLEKSMTERDFNELLERMILPDLIVLLDVSEETKFRRKALRKKEEKIKYDRGTDALVTKYSEMTGLYKTNGYANDEIKEILSSYHKKVENIHMSDEDLLEIVIKAKERKPLEQIAKEKRLLQRIACKRKTATLLLDNETDEMANRNATKICKWIATYIDSGS</sequence>
<dbReference type="InterPro" id="IPR039430">
    <property type="entry name" value="Thymidylate_kin-like_dom"/>
</dbReference>
<proteinExistence type="predicted"/>
<dbReference type="Gene3D" id="3.40.50.300">
    <property type="entry name" value="P-loop containing nucleotide triphosphate hydrolases"/>
    <property type="match status" value="1"/>
</dbReference>
<evidence type="ECO:0000313" key="3">
    <source>
        <dbReference type="Proteomes" id="UP000199230"/>
    </source>
</evidence>
<dbReference type="SUPFAM" id="SSF52540">
    <property type="entry name" value="P-loop containing nucleoside triphosphate hydrolases"/>
    <property type="match status" value="1"/>
</dbReference>